<accession>A0A8D2LEV5</accession>
<comment type="similarity">
    <text evidence="2">Belongs to the IL-17 family.</text>
</comment>
<dbReference type="InterPro" id="IPR010345">
    <property type="entry name" value="IL-17_fam"/>
</dbReference>
<dbReference type="GO" id="GO:0005125">
    <property type="term" value="F:cytokine activity"/>
    <property type="evidence" value="ECO:0007669"/>
    <property type="project" value="UniProtKB-KW"/>
</dbReference>
<dbReference type="Gene3D" id="2.10.90.10">
    <property type="entry name" value="Cystine-knot cytokines"/>
    <property type="match status" value="1"/>
</dbReference>
<evidence type="ECO:0000313" key="7">
    <source>
        <dbReference type="Ensembl" id="ENSVKKP00000021080.1"/>
    </source>
</evidence>
<dbReference type="AlphaFoldDB" id="A0A8D2LEV5"/>
<keyword evidence="8" id="KW-1185">Reference proteome</keyword>
<evidence type="ECO:0000256" key="5">
    <source>
        <dbReference type="ARBA" id="ARBA00022729"/>
    </source>
</evidence>
<evidence type="ECO:0000256" key="3">
    <source>
        <dbReference type="ARBA" id="ARBA00022514"/>
    </source>
</evidence>
<protein>
    <recommendedName>
        <fullName evidence="9">Interleukin-17C</fullName>
    </recommendedName>
</protein>
<evidence type="ECO:0000256" key="1">
    <source>
        <dbReference type="ARBA" id="ARBA00004613"/>
    </source>
</evidence>
<name>A0A8D2LEV5_VARKO</name>
<sequence length="199" mass="22415">MPAETRAAGRGPAPILPADSCSGWLATGGADHHHHHSRRHCFSPEDLKDGELPRLLRSRTARWDRHSSLQLVPHLESEQASPRRQRRQPSQGCPDLKLQDILNKEVNERSISPWRYRIDEDENRYPRKLAFAECLCEGCVDVKTGRETTSLNSVPIIQSMMVLQRKPCQHNGEAAGFTFEVQYLDVPVACACVLPRSSS</sequence>
<dbReference type="Pfam" id="PF06083">
    <property type="entry name" value="IL17"/>
    <property type="match status" value="1"/>
</dbReference>
<keyword evidence="4" id="KW-0964">Secreted</keyword>
<evidence type="ECO:0000256" key="6">
    <source>
        <dbReference type="SAM" id="MobiDB-lite"/>
    </source>
</evidence>
<evidence type="ECO:0000256" key="2">
    <source>
        <dbReference type="ARBA" id="ARBA00007236"/>
    </source>
</evidence>
<dbReference type="GO" id="GO:0005615">
    <property type="term" value="C:extracellular space"/>
    <property type="evidence" value="ECO:0007669"/>
    <property type="project" value="UniProtKB-KW"/>
</dbReference>
<dbReference type="InterPro" id="IPR020440">
    <property type="entry name" value="IL-17_chr"/>
</dbReference>
<dbReference type="PRINTS" id="PR01932">
    <property type="entry name" value="INTRLEUKIN17"/>
</dbReference>
<reference evidence="7" key="2">
    <citation type="submission" date="2025-09" db="UniProtKB">
        <authorList>
            <consortium name="Ensembl"/>
        </authorList>
    </citation>
    <scope>IDENTIFICATION</scope>
</reference>
<dbReference type="SUPFAM" id="SSF57501">
    <property type="entry name" value="Cystine-knot cytokines"/>
    <property type="match status" value="1"/>
</dbReference>
<dbReference type="GO" id="GO:0006954">
    <property type="term" value="P:inflammatory response"/>
    <property type="evidence" value="ECO:0007669"/>
    <property type="project" value="InterPro"/>
</dbReference>
<keyword evidence="3" id="KW-0202">Cytokine</keyword>
<dbReference type="Proteomes" id="UP000694545">
    <property type="component" value="Unplaced"/>
</dbReference>
<dbReference type="OMA" id="FAFHAEF"/>
<keyword evidence="5" id="KW-0732">Signal</keyword>
<evidence type="ECO:0008006" key="9">
    <source>
        <dbReference type="Google" id="ProtNLM"/>
    </source>
</evidence>
<dbReference type="Ensembl" id="ENSVKKT00000021605.1">
    <property type="protein sequence ID" value="ENSVKKP00000021080.1"/>
    <property type="gene ID" value="ENSVKKG00000014158.1"/>
</dbReference>
<feature type="region of interest" description="Disordered" evidence="6">
    <location>
        <begin position="73"/>
        <end position="95"/>
    </location>
</feature>
<comment type="subcellular location">
    <subcellularLocation>
        <location evidence="1">Secreted</location>
    </subcellularLocation>
</comment>
<organism evidence="7 8">
    <name type="scientific">Varanus komodoensis</name>
    <name type="common">Komodo dragon</name>
    <dbReference type="NCBI Taxonomy" id="61221"/>
    <lineage>
        <taxon>Eukaryota</taxon>
        <taxon>Metazoa</taxon>
        <taxon>Chordata</taxon>
        <taxon>Craniata</taxon>
        <taxon>Vertebrata</taxon>
        <taxon>Euteleostomi</taxon>
        <taxon>Lepidosauria</taxon>
        <taxon>Squamata</taxon>
        <taxon>Bifurcata</taxon>
        <taxon>Unidentata</taxon>
        <taxon>Episquamata</taxon>
        <taxon>Toxicofera</taxon>
        <taxon>Anguimorpha</taxon>
        <taxon>Paleoanguimorpha</taxon>
        <taxon>Varanoidea</taxon>
        <taxon>Varanidae</taxon>
        <taxon>Varanus</taxon>
    </lineage>
</organism>
<evidence type="ECO:0000256" key="4">
    <source>
        <dbReference type="ARBA" id="ARBA00022525"/>
    </source>
</evidence>
<evidence type="ECO:0000313" key="8">
    <source>
        <dbReference type="Proteomes" id="UP000694545"/>
    </source>
</evidence>
<proteinExistence type="inferred from homology"/>
<reference evidence="7" key="1">
    <citation type="submission" date="2025-08" db="UniProtKB">
        <authorList>
            <consortium name="Ensembl"/>
        </authorList>
    </citation>
    <scope>IDENTIFICATION</scope>
</reference>
<dbReference type="InterPro" id="IPR029034">
    <property type="entry name" value="Cystine-knot_cytokine"/>
</dbReference>